<reference evidence="2" key="1">
    <citation type="submission" date="2022-10" db="EMBL/GenBank/DDBJ databases">
        <title>The complete genomes of actinobacterial strains from the NBC collection.</title>
        <authorList>
            <person name="Joergensen T.S."/>
            <person name="Alvarez Arevalo M."/>
            <person name="Sterndorff E.B."/>
            <person name="Faurdal D."/>
            <person name="Vuksanovic O."/>
            <person name="Mourched A.-S."/>
            <person name="Charusanti P."/>
            <person name="Shaw S."/>
            <person name="Blin K."/>
            <person name="Weber T."/>
        </authorList>
    </citation>
    <scope>NUCLEOTIDE SEQUENCE</scope>
    <source>
        <strain evidence="2">NBC_01482</strain>
    </source>
</reference>
<evidence type="ECO:0000313" key="2">
    <source>
        <dbReference type="EMBL" id="WUV46525.1"/>
    </source>
</evidence>
<dbReference type="Gene3D" id="3.30.1540.10">
    <property type="entry name" value="formyl-coa transferase, domain 3"/>
    <property type="match status" value="2"/>
</dbReference>
<dbReference type="Pfam" id="PF02515">
    <property type="entry name" value="CoA_transf_3"/>
    <property type="match status" value="2"/>
</dbReference>
<dbReference type="SUPFAM" id="SSF89796">
    <property type="entry name" value="CoA-transferase family III (CaiB/BaiF)"/>
    <property type="match status" value="2"/>
</dbReference>
<dbReference type="PANTHER" id="PTHR48207:SF4">
    <property type="entry name" value="BLL6097 PROTEIN"/>
    <property type="match status" value="1"/>
</dbReference>
<evidence type="ECO:0000313" key="3">
    <source>
        <dbReference type="Proteomes" id="UP001432062"/>
    </source>
</evidence>
<dbReference type="EMBL" id="CP109441">
    <property type="protein sequence ID" value="WUV46525.1"/>
    <property type="molecule type" value="Genomic_DNA"/>
</dbReference>
<dbReference type="Gene3D" id="3.40.50.10540">
    <property type="entry name" value="Crotonobetainyl-coa:carnitine coa-transferase, domain 1"/>
    <property type="match status" value="2"/>
</dbReference>
<dbReference type="GO" id="GO:0016740">
    <property type="term" value="F:transferase activity"/>
    <property type="evidence" value="ECO:0007669"/>
    <property type="project" value="UniProtKB-KW"/>
</dbReference>
<organism evidence="2 3">
    <name type="scientific">Nocardia vinacea</name>
    <dbReference type="NCBI Taxonomy" id="96468"/>
    <lineage>
        <taxon>Bacteria</taxon>
        <taxon>Bacillati</taxon>
        <taxon>Actinomycetota</taxon>
        <taxon>Actinomycetes</taxon>
        <taxon>Mycobacteriales</taxon>
        <taxon>Nocardiaceae</taxon>
        <taxon>Nocardia</taxon>
    </lineage>
</organism>
<dbReference type="RefSeq" id="WP_329410321.1">
    <property type="nucleotide sequence ID" value="NZ_CP109441.1"/>
</dbReference>
<dbReference type="PANTHER" id="PTHR48207">
    <property type="entry name" value="SUCCINATE--HYDROXYMETHYLGLUTARATE COA-TRANSFERASE"/>
    <property type="match status" value="1"/>
</dbReference>
<keyword evidence="1 2" id="KW-0808">Transferase</keyword>
<gene>
    <name evidence="2" type="ORF">OG563_47115</name>
</gene>
<proteinExistence type="predicted"/>
<dbReference type="InterPro" id="IPR044855">
    <property type="entry name" value="CoA-Trfase_III_dom3_sf"/>
</dbReference>
<dbReference type="InterPro" id="IPR050483">
    <property type="entry name" value="CoA-transferase_III_domain"/>
</dbReference>
<name>A0ABZ1YW84_9NOCA</name>
<accession>A0ABZ1YW84</accession>
<dbReference type="InterPro" id="IPR023606">
    <property type="entry name" value="CoA-Trfase_III_dom_1_sf"/>
</dbReference>
<protein>
    <submittedName>
        <fullName evidence="2">CoA transferase</fullName>
    </submittedName>
</protein>
<evidence type="ECO:0000256" key="1">
    <source>
        <dbReference type="ARBA" id="ARBA00022679"/>
    </source>
</evidence>
<keyword evidence="3" id="KW-1185">Reference proteome</keyword>
<dbReference type="Proteomes" id="UP001432062">
    <property type="component" value="Chromosome"/>
</dbReference>
<sequence length="746" mass="79812">MLRDIVVVEAGRRESAAWCGRLLADLGADVVRVGAAADTIGGNREYADYLHAGKRRAAAVEATEAHIVVTDGPCEQTDLLIEALRQKNPAVVVVSVTDYGSTGPAAEKPASELTLQAEAGLVILHPTGDRPPVGMGIDLSEQMSGRCAAAGALIGLLAVDAGGLGTEVDVSRFESVVSVLQYPWLYEQIPDHFVYPVPQMAVPGIERAKDGWVCVIAVSPQQWTAFKKLAANPALEDPRFEVLPERVRLAGKVRPYIREFTEQHTVSELVELGFAHRVPIVPVTDPCAVAELAPYAEREAVVHSTDGRYCHPGPSFRLAPAAVPAPPSVSAAASGTPERPLRGLRVLEIGTFQAGPLVGSHLASLGADVVRVESVRNPDMIRFTGAPPTTNRFWELAAGFAAVNVGKRTITADMSDPQGRAIVEKLIAASDVLVENYVPRVLDKHGFDYAGVRALRKNIVMVRMPAWGSSGQWRDQPGFTYTANATSGLSWLTGYPDGEPTLTGTLIDPIAGMVATIATLAAVRRQRRTGAGALVEVPLCDVALQLSASSIIAASTGRTVMRSGNRRPDVAPQGIYHSRDRRWIALTVSSDAAWKALCELAGDRNWAQDEGLTDTATRVGRQDELDAELAVFCAEFDSDHLVSELSRRGIAAAVVEIGADLVDHPQLNARQRVFTLDHPVAGRARYLGLPMRFSHDPAASADRPAPLFGQHSREILAEIGFGAGEIDAFEEAGLLGRSPFDIPFAV</sequence>
<dbReference type="InterPro" id="IPR003673">
    <property type="entry name" value="CoA-Trfase_fam_III"/>
</dbReference>